<evidence type="ECO:0000313" key="1">
    <source>
        <dbReference type="EMBL" id="CAD6212490.1"/>
    </source>
</evidence>
<keyword evidence="2" id="KW-1185">Reference proteome</keyword>
<sequence>MAAARVGQRCPAWMRGASRRSTKSAPWRSHAGTYSSRCLARLPSDSIAAWTGWPPHDGMLEAALAIRPGARGGVGRRPGLADSSHTLQDWRLSIYKADYLPQPLISIDGFFFVMGQAQSLFRSRLSNSLIPM</sequence>
<protein>
    <submittedName>
        <fullName evidence="1">Uncharacterized protein</fullName>
    </submittedName>
</protein>
<dbReference type="AlphaFoldDB" id="A0A811MY54"/>
<name>A0A811MY54_9POAL</name>
<accession>A0A811MY54</accession>
<proteinExistence type="predicted"/>
<organism evidence="1 2">
    <name type="scientific">Miscanthus lutarioriparius</name>
    <dbReference type="NCBI Taxonomy" id="422564"/>
    <lineage>
        <taxon>Eukaryota</taxon>
        <taxon>Viridiplantae</taxon>
        <taxon>Streptophyta</taxon>
        <taxon>Embryophyta</taxon>
        <taxon>Tracheophyta</taxon>
        <taxon>Spermatophyta</taxon>
        <taxon>Magnoliopsida</taxon>
        <taxon>Liliopsida</taxon>
        <taxon>Poales</taxon>
        <taxon>Poaceae</taxon>
        <taxon>PACMAD clade</taxon>
        <taxon>Panicoideae</taxon>
        <taxon>Andropogonodae</taxon>
        <taxon>Andropogoneae</taxon>
        <taxon>Saccharinae</taxon>
        <taxon>Miscanthus</taxon>
    </lineage>
</organism>
<comment type="caution">
    <text evidence="1">The sequence shown here is derived from an EMBL/GenBank/DDBJ whole genome shotgun (WGS) entry which is preliminary data.</text>
</comment>
<evidence type="ECO:0000313" key="2">
    <source>
        <dbReference type="Proteomes" id="UP000604825"/>
    </source>
</evidence>
<dbReference type="Proteomes" id="UP000604825">
    <property type="component" value="Unassembled WGS sequence"/>
</dbReference>
<reference evidence="1" key="1">
    <citation type="submission" date="2020-10" db="EMBL/GenBank/DDBJ databases">
        <authorList>
            <person name="Han B."/>
            <person name="Lu T."/>
            <person name="Zhao Q."/>
            <person name="Huang X."/>
            <person name="Zhao Y."/>
        </authorList>
    </citation>
    <scope>NUCLEOTIDE SEQUENCE</scope>
</reference>
<gene>
    <name evidence="1" type="ORF">NCGR_LOCUS8272</name>
</gene>
<dbReference type="EMBL" id="CAJGYO010000002">
    <property type="protein sequence ID" value="CAD6212490.1"/>
    <property type="molecule type" value="Genomic_DNA"/>
</dbReference>